<feature type="transmembrane region" description="Helical" evidence="7">
    <location>
        <begin position="20"/>
        <end position="41"/>
    </location>
</feature>
<dbReference type="PROSITE" id="PS50928">
    <property type="entry name" value="ABC_TM1"/>
    <property type="match status" value="1"/>
</dbReference>
<keyword evidence="3" id="KW-1003">Cell membrane</keyword>
<accession>A0ABV6E6L9</accession>
<evidence type="ECO:0000313" key="10">
    <source>
        <dbReference type="Proteomes" id="UP001589698"/>
    </source>
</evidence>
<dbReference type="InterPro" id="IPR000515">
    <property type="entry name" value="MetI-like"/>
</dbReference>
<dbReference type="Pfam" id="PF19300">
    <property type="entry name" value="BPD_transp_1_N"/>
    <property type="match status" value="1"/>
</dbReference>
<dbReference type="SUPFAM" id="SSF161098">
    <property type="entry name" value="MetI-like"/>
    <property type="match status" value="1"/>
</dbReference>
<evidence type="ECO:0000256" key="3">
    <source>
        <dbReference type="ARBA" id="ARBA00022475"/>
    </source>
</evidence>
<comment type="similarity">
    <text evidence="7">Belongs to the binding-protein-dependent transport system permease family.</text>
</comment>
<comment type="caution">
    <text evidence="9">The sequence shown here is derived from an EMBL/GenBank/DDBJ whole genome shotgun (WGS) entry which is preliminary data.</text>
</comment>
<evidence type="ECO:0000256" key="6">
    <source>
        <dbReference type="ARBA" id="ARBA00023136"/>
    </source>
</evidence>
<protein>
    <submittedName>
        <fullName evidence="9">ABC transporter permease</fullName>
    </submittedName>
</protein>
<keyword evidence="10" id="KW-1185">Reference proteome</keyword>
<feature type="transmembrane region" description="Helical" evidence="7">
    <location>
        <begin position="270"/>
        <end position="291"/>
    </location>
</feature>
<dbReference type="InterPro" id="IPR035906">
    <property type="entry name" value="MetI-like_sf"/>
</dbReference>
<organism evidence="9 10">
    <name type="scientific">Nocardioides zeicaulis</name>
    <dbReference type="NCBI Taxonomy" id="1776857"/>
    <lineage>
        <taxon>Bacteria</taxon>
        <taxon>Bacillati</taxon>
        <taxon>Actinomycetota</taxon>
        <taxon>Actinomycetes</taxon>
        <taxon>Propionibacteriales</taxon>
        <taxon>Nocardioidaceae</taxon>
        <taxon>Nocardioides</taxon>
    </lineage>
</organism>
<feature type="transmembrane region" description="Helical" evidence="7">
    <location>
        <begin position="320"/>
        <end position="342"/>
    </location>
</feature>
<evidence type="ECO:0000256" key="7">
    <source>
        <dbReference type="RuleBase" id="RU363032"/>
    </source>
</evidence>
<sequence>MRGEQHMSRSGSGSLPRYILQRVLLVIPMIWVILTLVFLVLRVAPGDPVSAALGGKLNEDALDQRREALGFNRPLLEQYWEYLSSVIRLDFGTTFSDNQPVLHVVRDKGGATLSLTLAAFAVALLVGIPLGLLAGRYRDSVGDVVIRVFGILTYAAPIFFIGFLLQVYVAQPLGLPTSGMASPITVFTVQPTTHILLVDVFLSGDGTAITDVLKHLLLPAATLGLLICGVFIRLVRVNILQTSQADYVEAAEARGISPGRVTRNHAFRNALVPVITVIGLQFALLLGGAVLTESTFNWPGLGQELVKYINDRDYGAVQGIITIFAVAVVLISLVVDIVNALVDPRVRY</sequence>
<gene>
    <name evidence="9" type="ORF">ACFFJG_19315</name>
</gene>
<dbReference type="PANTHER" id="PTHR43163:SF6">
    <property type="entry name" value="DIPEPTIDE TRANSPORT SYSTEM PERMEASE PROTEIN DPPB-RELATED"/>
    <property type="match status" value="1"/>
</dbReference>
<dbReference type="Proteomes" id="UP001589698">
    <property type="component" value="Unassembled WGS sequence"/>
</dbReference>
<evidence type="ECO:0000256" key="5">
    <source>
        <dbReference type="ARBA" id="ARBA00022989"/>
    </source>
</evidence>
<evidence type="ECO:0000256" key="1">
    <source>
        <dbReference type="ARBA" id="ARBA00004651"/>
    </source>
</evidence>
<feature type="transmembrane region" description="Helical" evidence="7">
    <location>
        <begin position="144"/>
        <end position="169"/>
    </location>
</feature>
<keyword evidence="5 7" id="KW-1133">Transmembrane helix</keyword>
<dbReference type="PANTHER" id="PTHR43163">
    <property type="entry name" value="DIPEPTIDE TRANSPORT SYSTEM PERMEASE PROTEIN DPPB-RELATED"/>
    <property type="match status" value="1"/>
</dbReference>
<comment type="subcellular location">
    <subcellularLocation>
        <location evidence="1 7">Cell membrane</location>
        <topology evidence="1 7">Multi-pass membrane protein</topology>
    </subcellularLocation>
</comment>
<keyword evidence="2 7" id="KW-0813">Transport</keyword>
<feature type="transmembrane region" description="Helical" evidence="7">
    <location>
        <begin position="216"/>
        <end position="235"/>
    </location>
</feature>
<reference evidence="9 10" key="1">
    <citation type="submission" date="2024-09" db="EMBL/GenBank/DDBJ databases">
        <authorList>
            <person name="Sun Q."/>
            <person name="Mori K."/>
        </authorList>
    </citation>
    <scope>NUCLEOTIDE SEQUENCE [LARGE SCALE GENOMIC DNA]</scope>
    <source>
        <strain evidence="9 10">CCM 8654</strain>
    </source>
</reference>
<evidence type="ECO:0000259" key="8">
    <source>
        <dbReference type="PROSITE" id="PS50928"/>
    </source>
</evidence>
<name>A0ABV6E6L9_9ACTN</name>
<dbReference type="EMBL" id="JBHLXH010000003">
    <property type="protein sequence ID" value="MFC0224646.1"/>
    <property type="molecule type" value="Genomic_DNA"/>
</dbReference>
<dbReference type="InterPro" id="IPR045621">
    <property type="entry name" value="BPD_transp_1_N"/>
</dbReference>
<keyword evidence="6 7" id="KW-0472">Membrane</keyword>
<feature type="domain" description="ABC transmembrane type-1" evidence="8">
    <location>
        <begin position="109"/>
        <end position="339"/>
    </location>
</feature>
<evidence type="ECO:0000256" key="4">
    <source>
        <dbReference type="ARBA" id="ARBA00022692"/>
    </source>
</evidence>
<dbReference type="CDD" id="cd06261">
    <property type="entry name" value="TM_PBP2"/>
    <property type="match status" value="1"/>
</dbReference>
<proteinExistence type="inferred from homology"/>
<dbReference type="Pfam" id="PF00528">
    <property type="entry name" value="BPD_transp_1"/>
    <property type="match status" value="1"/>
</dbReference>
<evidence type="ECO:0000256" key="2">
    <source>
        <dbReference type="ARBA" id="ARBA00022448"/>
    </source>
</evidence>
<feature type="transmembrane region" description="Helical" evidence="7">
    <location>
        <begin position="111"/>
        <end position="132"/>
    </location>
</feature>
<dbReference type="Gene3D" id="1.10.3720.10">
    <property type="entry name" value="MetI-like"/>
    <property type="match status" value="1"/>
</dbReference>
<keyword evidence="4 7" id="KW-0812">Transmembrane</keyword>
<dbReference type="RefSeq" id="WP_378520425.1">
    <property type="nucleotide sequence ID" value="NZ_JBHLXH010000003.1"/>
</dbReference>
<evidence type="ECO:0000313" key="9">
    <source>
        <dbReference type="EMBL" id="MFC0224646.1"/>
    </source>
</evidence>